<name>F8NFD6_SERL9</name>
<protein>
    <submittedName>
        <fullName evidence="2">Uncharacterized protein</fullName>
    </submittedName>
</protein>
<feature type="compositionally biased region" description="Acidic residues" evidence="1">
    <location>
        <begin position="116"/>
        <end position="126"/>
    </location>
</feature>
<dbReference type="AlphaFoldDB" id="F8NFD6"/>
<proteinExistence type="predicted"/>
<reference evidence="2" key="1">
    <citation type="submission" date="2011-04" db="EMBL/GenBank/DDBJ databases">
        <title>Evolution of plant cell wall degrading machinery underlies the functional diversity of forest fungi.</title>
        <authorList>
            <consortium name="US DOE Joint Genome Institute (JGI-PGF)"/>
            <person name="Eastwood D.C."/>
            <person name="Floudas D."/>
            <person name="Binder M."/>
            <person name="Majcherczyk A."/>
            <person name="Schneider P."/>
            <person name="Aerts A."/>
            <person name="Asiegbu F.O."/>
            <person name="Baker S.E."/>
            <person name="Barry K."/>
            <person name="Bendiksby M."/>
            <person name="Blumentritt M."/>
            <person name="Coutinho P.M."/>
            <person name="Cullen D."/>
            <person name="Cullen D."/>
            <person name="Gathman A."/>
            <person name="Goodell B."/>
            <person name="Henrissat B."/>
            <person name="Ihrmark K."/>
            <person name="Kauserud H."/>
            <person name="Kohler A."/>
            <person name="LaButti K."/>
            <person name="Lapidus A."/>
            <person name="Lavin J.L."/>
            <person name="Lee Y.-H."/>
            <person name="Lindquist E."/>
            <person name="Lilly W."/>
            <person name="Lucas S."/>
            <person name="Morin E."/>
            <person name="Murat C."/>
            <person name="Oguiza J.A."/>
            <person name="Park J."/>
            <person name="Pisabarro A.G."/>
            <person name="Riley R."/>
            <person name="Rosling A."/>
            <person name="Salamov A."/>
            <person name="Schmidt O."/>
            <person name="Schmutz J."/>
            <person name="Skrede I."/>
            <person name="Stenlid J."/>
            <person name="Wiebenga A."/>
            <person name="Xie X."/>
            <person name="Kues U."/>
            <person name="Hibbett D.S."/>
            <person name="Hoffmeister D."/>
            <person name="Hogberg N."/>
            <person name="Martin F."/>
            <person name="Grigoriev I.V."/>
            <person name="Watkinson S.C."/>
        </authorList>
    </citation>
    <scope>NUCLEOTIDE SEQUENCE</scope>
    <source>
        <strain evidence="2">S7.9</strain>
    </source>
</reference>
<sequence>MPSLGAAAGNGRGTELPGLFIERGGGAGLALAERGGGGGRIDPSEAMLCKLGLTGIGDRAVGVTGREALGVGDPAMGNGGTGGMAEEECGWGVREREVGVGVEALDEKESGVGVEALDEEDSDIEGGWEWWNGGGDDLSLGFSTRSASNRKRKSSPYSWRSW</sequence>
<gene>
    <name evidence="2" type="ORF">SERLADRAFT_432867</name>
</gene>
<dbReference type="GeneID" id="18814071"/>
<dbReference type="KEGG" id="sla:SERLADRAFT_432867"/>
<feature type="region of interest" description="Disordered" evidence="1">
    <location>
        <begin position="109"/>
        <end position="162"/>
    </location>
</feature>
<dbReference type="Proteomes" id="UP000008064">
    <property type="component" value="Unassembled WGS sequence"/>
</dbReference>
<evidence type="ECO:0000256" key="1">
    <source>
        <dbReference type="SAM" id="MobiDB-lite"/>
    </source>
</evidence>
<dbReference type="RefSeq" id="XP_007313103.1">
    <property type="nucleotide sequence ID" value="XM_007313041.1"/>
</dbReference>
<accession>F8NFD6</accession>
<organism>
    <name type="scientific">Serpula lacrymans var. lacrymans (strain S7.9)</name>
    <name type="common">Dry rot fungus</name>
    <dbReference type="NCBI Taxonomy" id="578457"/>
    <lineage>
        <taxon>Eukaryota</taxon>
        <taxon>Fungi</taxon>
        <taxon>Dikarya</taxon>
        <taxon>Basidiomycota</taxon>
        <taxon>Agaricomycotina</taxon>
        <taxon>Agaricomycetes</taxon>
        <taxon>Agaricomycetidae</taxon>
        <taxon>Boletales</taxon>
        <taxon>Coniophorineae</taxon>
        <taxon>Serpulaceae</taxon>
        <taxon>Serpula</taxon>
    </lineage>
</organism>
<dbReference type="HOGENOM" id="CLU_1636427_0_0_1"/>
<evidence type="ECO:0000313" key="2">
    <source>
        <dbReference type="EMBL" id="EGO31219.1"/>
    </source>
</evidence>
<dbReference type="EMBL" id="GL945428">
    <property type="protein sequence ID" value="EGO31219.1"/>
    <property type="molecule type" value="Genomic_DNA"/>
</dbReference>